<reference evidence="5" key="1">
    <citation type="journal article" date="2021" name="IMA Fungus">
        <title>Genomic characterization of three marine fungi, including Emericellopsis atlantica sp. nov. with signatures of a generalist lifestyle and marine biomass degradation.</title>
        <authorList>
            <person name="Hagestad O.C."/>
            <person name="Hou L."/>
            <person name="Andersen J.H."/>
            <person name="Hansen E.H."/>
            <person name="Altermark B."/>
            <person name="Li C."/>
            <person name="Kuhnert E."/>
            <person name="Cox R.J."/>
            <person name="Crous P.W."/>
            <person name="Spatafora J.W."/>
            <person name="Lail K."/>
            <person name="Amirebrahimi M."/>
            <person name="Lipzen A."/>
            <person name="Pangilinan J."/>
            <person name="Andreopoulos W."/>
            <person name="Hayes R.D."/>
            <person name="Ng V."/>
            <person name="Grigoriev I.V."/>
            <person name="Jackson S.A."/>
            <person name="Sutton T.D.S."/>
            <person name="Dobson A.D.W."/>
            <person name="Rama T."/>
        </authorList>
    </citation>
    <scope>NUCLEOTIDE SEQUENCE</scope>
    <source>
        <strain evidence="5">TRa3180A</strain>
    </source>
</reference>
<evidence type="ECO:0000259" key="4">
    <source>
        <dbReference type="Pfam" id="PF00891"/>
    </source>
</evidence>
<dbReference type="OrthoDB" id="3340390at2759"/>
<dbReference type="SUPFAM" id="SSF53335">
    <property type="entry name" value="S-adenosyl-L-methionine-dependent methyltransferases"/>
    <property type="match status" value="1"/>
</dbReference>
<dbReference type="GO" id="GO:0008171">
    <property type="term" value="F:O-methyltransferase activity"/>
    <property type="evidence" value="ECO:0007669"/>
    <property type="project" value="InterPro"/>
</dbReference>
<dbReference type="Proteomes" id="UP000887226">
    <property type="component" value="Unassembled WGS sequence"/>
</dbReference>
<dbReference type="EMBL" id="MU254264">
    <property type="protein sequence ID" value="KAG9241141.1"/>
    <property type="molecule type" value="Genomic_DNA"/>
</dbReference>
<feature type="domain" description="O-methyltransferase C-terminal" evidence="4">
    <location>
        <begin position="167"/>
        <end position="362"/>
    </location>
</feature>
<evidence type="ECO:0000256" key="3">
    <source>
        <dbReference type="ARBA" id="ARBA00022691"/>
    </source>
</evidence>
<dbReference type="InterPro" id="IPR029063">
    <property type="entry name" value="SAM-dependent_MTases_sf"/>
</dbReference>
<keyword evidence="3" id="KW-0949">S-adenosyl-L-methionine</keyword>
<keyword evidence="2" id="KW-0808">Transferase</keyword>
<proteinExistence type="predicted"/>
<evidence type="ECO:0000256" key="2">
    <source>
        <dbReference type="ARBA" id="ARBA00022679"/>
    </source>
</evidence>
<organism evidence="5 6">
    <name type="scientific">Calycina marina</name>
    <dbReference type="NCBI Taxonomy" id="1763456"/>
    <lineage>
        <taxon>Eukaryota</taxon>
        <taxon>Fungi</taxon>
        <taxon>Dikarya</taxon>
        <taxon>Ascomycota</taxon>
        <taxon>Pezizomycotina</taxon>
        <taxon>Leotiomycetes</taxon>
        <taxon>Helotiales</taxon>
        <taxon>Pezizellaceae</taxon>
        <taxon>Calycina</taxon>
    </lineage>
</organism>
<dbReference type="PANTHER" id="PTHR43712:SF1">
    <property type="entry name" value="HYPOTHETICAL O-METHYLTRANSFERASE (EUROFUNG)-RELATED"/>
    <property type="match status" value="1"/>
</dbReference>
<evidence type="ECO:0000313" key="5">
    <source>
        <dbReference type="EMBL" id="KAG9241141.1"/>
    </source>
</evidence>
<dbReference type="PANTHER" id="PTHR43712">
    <property type="entry name" value="PUTATIVE (AFU_ORTHOLOGUE AFUA_4G14580)-RELATED"/>
    <property type="match status" value="1"/>
</dbReference>
<accession>A0A9P8CDC3</accession>
<keyword evidence="6" id="KW-1185">Reference proteome</keyword>
<dbReference type="Gene3D" id="3.40.50.150">
    <property type="entry name" value="Vaccinia Virus protein VP39"/>
    <property type="match status" value="1"/>
</dbReference>
<name>A0A9P8CDC3_9HELO</name>
<dbReference type="PROSITE" id="PS51683">
    <property type="entry name" value="SAM_OMT_II"/>
    <property type="match status" value="1"/>
</dbReference>
<dbReference type="InterPro" id="IPR001077">
    <property type="entry name" value="COMT_C"/>
</dbReference>
<dbReference type="GO" id="GO:0032259">
    <property type="term" value="P:methylation"/>
    <property type="evidence" value="ECO:0007669"/>
    <property type="project" value="UniProtKB-KW"/>
</dbReference>
<dbReference type="Pfam" id="PF00891">
    <property type="entry name" value="Methyltransf_2"/>
    <property type="match status" value="1"/>
</dbReference>
<comment type="caution">
    <text evidence="5">The sequence shown here is derived from an EMBL/GenBank/DDBJ whole genome shotgun (WGS) entry which is preliminary data.</text>
</comment>
<evidence type="ECO:0000313" key="6">
    <source>
        <dbReference type="Proteomes" id="UP000887226"/>
    </source>
</evidence>
<keyword evidence="1 5" id="KW-0489">Methyltransferase</keyword>
<dbReference type="AlphaFoldDB" id="A0A9P8CDC3"/>
<gene>
    <name evidence="5" type="ORF">BJ878DRAFT_483215</name>
</gene>
<dbReference type="InterPro" id="IPR016461">
    <property type="entry name" value="COMT-like"/>
</dbReference>
<protein>
    <submittedName>
        <fullName evidence="5">S-adenosyl-L-methionine-dependent methyltransferase</fullName>
    </submittedName>
</protein>
<evidence type="ECO:0000256" key="1">
    <source>
        <dbReference type="ARBA" id="ARBA00022603"/>
    </source>
</evidence>
<sequence length="383" mass="42922">MAESATPTEEVRVILVDLKKAAAGLDTASNSELQNARRTLQMQAQKLVYSLEEPNAAVWPRIFQVNVSAALEVISQFGIWERFEGGKSVFLAEIVTLTGADESIIAHIFVESDGPKFTLTSAGKPYLHPDHRAFNNFVFFDLLPTIMAMPHTLAEHQYRAPTKQTGTPFKWANGEELWTWMGSHPDRAAQMVAGVRSHDPSNAYPWDVELEKLGVQDNDIAVVDVAGGKGHIMDEVRRRYPNIKGRFIVQDLLSTFEAVPTPPEGVEFMAYDIFTPQPVKDAFIYHYRHIFHNWSDGDCTTFLGHVVPLLKLQPRSKLLLVDLVLPDRDATMQQAIADLSMFPLGGMERSEGQWKELLAKSGLGIRNIWRGSELEACVECYVL</sequence>